<evidence type="ECO:0000256" key="7">
    <source>
        <dbReference type="SAM" id="MobiDB-lite"/>
    </source>
</evidence>
<evidence type="ECO:0000256" key="4">
    <source>
        <dbReference type="ARBA" id="ARBA00023054"/>
    </source>
</evidence>
<dbReference type="PANTHER" id="PTHR37739:SF8">
    <property type="entry name" value="KINESIN-LIKE PROTEIN KIN-12D"/>
    <property type="match status" value="1"/>
</dbReference>
<proteinExistence type="predicted"/>
<feature type="region of interest" description="Disordered" evidence="7">
    <location>
        <begin position="946"/>
        <end position="1052"/>
    </location>
</feature>
<evidence type="ECO:0000313" key="9">
    <source>
        <dbReference type="EMBL" id="WPA97580.1"/>
    </source>
</evidence>
<feature type="compositionally biased region" description="Polar residues" evidence="7">
    <location>
        <begin position="993"/>
        <end position="1014"/>
    </location>
</feature>
<keyword evidence="3" id="KW-0067">ATP-binding</keyword>
<keyword evidence="11" id="KW-1185">Reference proteome</keyword>
<keyword evidence="1" id="KW-0493">Microtubule</keyword>
<name>A0A2G5I9T5_CERBT</name>
<evidence type="ECO:0000256" key="2">
    <source>
        <dbReference type="ARBA" id="ARBA00022741"/>
    </source>
</evidence>
<keyword evidence="2" id="KW-0547">Nucleotide-binding</keyword>
<organism evidence="8 10">
    <name type="scientific">Cercospora beticola</name>
    <name type="common">Sugarbeet leaf spot fungus</name>
    <dbReference type="NCBI Taxonomy" id="122368"/>
    <lineage>
        <taxon>Eukaryota</taxon>
        <taxon>Fungi</taxon>
        <taxon>Dikarya</taxon>
        <taxon>Ascomycota</taxon>
        <taxon>Pezizomycotina</taxon>
        <taxon>Dothideomycetes</taxon>
        <taxon>Dothideomycetidae</taxon>
        <taxon>Mycosphaerellales</taxon>
        <taxon>Mycosphaerellaceae</taxon>
        <taxon>Cercospora</taxon>
    </lineage>
</organism>
<keyword evidence="5" id="KW-0505">Motor protein</keyword>
<feature type="coiled-coil region" evidence="6">
    <location>
        <begin position="568"/>
        <end position="895"/>
    </location>
</feature>
<evidence type="ECO:0000313" key="8">
    <source>
        <dbReference type="EMBL" id="PIB01607.1"/>
    </source>
</evidence>
<dbReference type="EMBL" id="CP134185">
    <property type="protein sequence ID" value="WPA97580.1"/>
    <property type="molecule type" value="Genomic_DNA"/>
</dbReference>
<sequence>MAQYESLVAEVDRITSSPYPSQLRTLHRITEKCSDADIAQWAAAKPCLIETLASCLLEGLQQWTYVLDIITKFSFNAACRNALLRQEPTLLHSAVARAITSGKDNSKYARASVALLSLPLPDTVALPAEAQTLFIQLVEEAAKRPCPATIQPIYLILSGTGSLLLGVLSSETMSRFEDQILEILKNSSSTPDGCLSLYCLSIMNLVCASTDPEFRLTSSSYNTQDFLASTPVSSRWKSEAMQQFFTGTKAQKSIQLVVLSAYLAAKATPSDCTPEKIKALILANEIIAAIPLDIRKIWAMANTGMVRKLQERLCAGDVERRIKTLALRFVGKLCELDSLPHPVLESLELTFLEPEQLHQIHTLCPHIDDSALFSGVLARAPIGILLDNAIEYATRMDSAALAAGADAVTKTITDTEAIVSCQRITSHQIVEALGDTRFLQKLQNLHDLLYEVELHHDQAGGWCHKALRRARSRLAHQISNILLRASQGASFSAPAMTVLLNLHALSARGDVDCMHRRHNDREAVNLEGLNLSEDANDQFDWREAVDTHFKARANVEQDAVKRLFAKACANLEARCENVERPLREEQEKVRTLEEHNSALTAAFEEIEAKYVDALSQVRSLEEQEQTRADELQGALRQNAELLERVSNLEETLRQSLADAQRQLAEMKTAKQTAELDAAAHVASKQEALEDAEEETTKWKSKYNELAAKVSNFELGLNEAETEREQLQERLSSSDRRVVELEREVSRMGAEVNNLKTANNDLEEQLQSTSSDDAEKLRLLSELREELGLCQTERDEIRAELDRETKKLYASVEQTRRERDNLAQELQATSEKLHRQLAEAQLECNELAESKTAEIEVREAKISDLKKRVERYQRKCQEKDQQIAEAESMRANLMAAMGINKSQSRGSLPHRSRESMAQPTQTQPDDYSHISAEDMDLSISNIDESSIWQRDSSQEDKSGPTPKRQKPRKSLSFAAPLTTAAQPRASVGGRRLTRSSTGVRQSMGRQPLAGTNGNRGSLKPFKTPSKEAASAAVEAAEEESTFEGSELFTGTQGGQMLDLQAAFDENS</sequence>
<evidence type="ECO:0000313" key="11">
    <source>
        <dbReference type="Proteomes" id="UP001302367"/>
    </source>
</evidence>
<dbReference type="Gene3D" id="1.10.287.1490">
    <property type="match status" value="1"/>
</dbReference>
<dbReference type="Proteomes" id="UP000230605">
    <property type="component" value="Chromosome 1"/>
</dbReference>
<dbReference type="Proteomes" id="UP001302367">
    <property type="component" value="Chromosome 2"/>
</dbReference>
<dbReference type="PANTHER" id="PTHR37739">
    <property type="entry name" value="KINESIN-LIKE PROTEIN KIN-12D"/>
    <property type="match status" value="1"/>
</dbReference>
<keyword evidence="4 6" id="KW-0175">Coiled coil</keyword>
<reference evidence="9 11" key="2">
    <citation type="submission" date="2023-09" db="EMBL/GenBank/DDBJ databases">
        <title>Complete-Gapless Cercospora beticola genome.</title>
        <authorList>
            <person name="Wyatt N.A."/>
            <person name="Spanner R.E."/>
            <person name="Bolton M.D."/>
        </authorList>
    </citation>
    <scope>NUCLEOTIDE SEQUENCE [LARGE SCALE GENOMIC DNA]</scope>
    <source>
        <strain evidence="9">Cb09-40</strain>
    </source>
</reference>
<evidence type="ECO:0000256" key="1">
    <source>
        <dbReference type="ARBA" id="ARBA00022701"/>
    </source>
</evidence>
<dbReference type="OrthoDB" id="5332870at2759"/>
<dbReference type="AlphaFoldDB" id="A0A2G5I9T5"/>
<dbReference type="GO" id="GO:0005874">
    <property type="term" value="C:microtubule"/>
    <property type="evidence" value="ECO:0007669"/>
    <property type="project" value="UniProtKB-KW"/>
</dbReference>
<accession>A0A2G5I9T5</accession>
<dbReference type="SUPFAM" id="SSF90257">
    <property type="entry name" value="Myosin rod fragments"/>
    <property type="match status" value="1"/>
</dbReference>
<evidence type="ECO:0000256" key="3">
    <source>
        <dbReference type="ARBA" id="ARBA00022840"/>
    </source>
</evidence>
<evidence type="ECO:0000313" key="10">
    <source>
        <dbReference type="Proteomes" id="UP000230605"/>
    </source>
</evidence>
<protein>
    <submittedName>
        <fullName evidence="8">Putative leucine-rich repeat-containing protein</fullName>
    </submittedName>
</protein>
<evidence type="ECO:0000256" key="6">
    <source>
        <dbReference type="SAM" id="Coils"/>
    </source>
</evidence>
<reference evidence="8 10" key="1">
    <citation type="submission" date="2015-10" db="EMBL/GenBank/DDBJ databases">
        <title>The cercosporin biosynthetic gene cluster was horizontally transferred to several fungal lineages and shown to be expanded in Cercospora beticola based on microsynteny with recipient genomes.</title>
        <authorList>
            <person name="De Jonge R."/>
            <person name="Ebert M.K."/>
            <person name="Suttle J.C."/>
            <person name="Jurick Ii W.M."/>
            <person name="Secor G.A."/>
            <person name="Thomma B.P."/>
            <person name="Van De Peer Y."/>
            <person name="Bolton M.D."/>
        </authorList>
    </citation>
    <scope>NUCLEOTIDE SEQUENCE [LARGE SCALE GENOMIC DNA]</scope>
    <source>
        <strain evidence="8 10">09-40</strain>
    </source>
</reference>
<feature type="compositionally biased region" description="Polar residues" evidence="7">
    <location>
        <begin position="914"/>
        <end position="924"/>
    </location>
</feature>
<dbReference type="EMBL" id="LKMD01000100">
    <property type="protein sequence ID" value="PIB01607.1"/>
    <property type="molecule type" value="Genomic_DNA"/>
</dbReference>
<dbReference type="GO" id="GO:0005524">
    <property type="term" value="F:ATP binding"/>
    <property type="evidence" value="ECO:0007669"/>
    <property type="project" value="UniProtKB-KW"/>
</dbReference>
<feature type="region of interest" description="Disordered" evidence="7">
    <location>
        <begin position="900"/>
        <end position="927"/>
    </location>
</feature>
<dbReference type="InterPro" id="IPR044986">
    <property type="entry name" value="KIF15/KIN-12"/>
</dbReference>
<gene>
    <name evidence="8" type="ORF">CB0940_02255</name>
    <name evidence="9" type="ORF">RHO25_002190</name>
</gene>
<evidence type="ECO:0000256" key="5">
    <source>
        <dbReference type="ARBA" id="ARBA00023175"/>
    </source>
</evidence>